<feature type="transmembrane region" description="Helical" evidence="2">
    <location>
        <begin position="96"/>
        <end position="116"/>
    </location>
</feature>
<dbReference type="RefSeq" id="WP_228434445.1">
    <property type="nucleotide sequence ID" value="NZ_CP019893.1"/>
</dbReference>
<dbReference type="GeneID" id="32893038"/>
<evidence type="ECO:0000259" key="3">
    <source>
        <dbReference type="Pfam" id="PF13559"/>
    </source>
</evidence>
<dbReference type="AlphaFoldDB" id="A0A2Z2HRZ2"/>
<evidence type="ECO:0000256" key="1">
    <source>
        <dbReference type="SAM" id="MobiDB-lite"/>
    </source>
</evidence>
<feature type="compositionally biased region" description="Gly residues" evidence="1">
    <location>
        <begin position="34"/>
        <end position="45"/>
    </location>
</feature>
<gene>
    <name evidence="4" type="ORF">B1756_03125</name>
</gene>
<organism evidence="4 5">
    <name type="scientific">Natrarchaeobaculum aegyptiacum</name>
    <dbReference type="NCBI Taxonomy" id="745377"/>
    <lineage>
        <taxon>Archaea</taxon>
        <taxon>Methanobacteriati</taxon>
        <taxon>Methanobacteriota</taxon>
        <taxon>Stenosarchaea group</taxon>
        <taxon>Halobacteria</taxon>
        <taxon>Halobacteriales</taxon>
        <taxon>Natrialbaceae</taxon>
        <taxon>Natrarchaeobaculum</taxon>
    </lineage>
</organism>
<reference evidence="5" key="1">
    <citation type="submission" date="2017-02" db="EMBL/GenBank/DDBJ databases">
        <title>Natronthermophilus aegyptiacus gen. nov.,sp. nov., an aerobic, extremely halophilic alkalithermophilic archaeon isolated from the athalassohaline Wadi An Natrun, Egypt.</title>
        <authorList>
            <person name="Zhao B."/>
        </authorList>
    </citation>
    <scope>NUCLEOTIDE SEQUENCE [LARGE SCALE GENOMIC DNA]</scope>
    <source>
        <strain evidence="5">JW/NM-HA 15</strain>
    </source>
</reference>
<feature type="domain" description="Protein-glutamine gamma-glutamyltransferase-like C-terminal" evidence="3">
    <location>
        <begin position="221"/>
        <end position="284"/>
    </location>
</feature>
<feature type="transmembrane region" description="Helical" evidence="2">
    <location>
        <begin position="71"/>
        <end position="89"/>
    </location>
</feature>
<protein>
    <recommendedName>
        <fullName evidence="3">Protein-glutamine gamma-glutamyltransferase-like C-terminal domain-containing protein</fullName>
    </recommendedName>
</protein>
<evidence type="ECO:0000313" key="4">
    <source>
        <dbReference type="EMBL" id="ARS88845.1"/>
    </source>
</evidence>
<evidence type="ECO:0000313" key="5">
    <source>
        <dbReference type="Proteomes" id="UP000250088"/>
    </source>
</evidence>
<sequence length="317" mass="33174">MSRSINPTRLLAALCGITAVALAAATLPSPLETGGEGGDLGTGDGGDAERRPPGTVLEPEASEGVPPVLEYLAYLLVLLAAVALAWYLIVHRREVVKWLAVGAVVLFVLFVVGELLPTIAEPDLVPVEEQPPADDALPGEGDGEQTPMPVNPVVLVLAAVAAVFLIALLATRGGGSLPSPPGLRGDRSASTDSEPDAAAIADAAGRAADRIEDSTVDNDVYRAWQEMTELLEVDRPEVTTPRQFADAAVDAGMGPADVEELTRLFEDVRYGETEPTAELNERAKTVFRRIESEYGAPAATSSDERAARDESSGGETA</sequence>
<feature type="region of interest" description="Disordered" evidence="1">
    <location>
        <begin position="293"/>
        <end position="317"/>
    </location>
</feature>
<accession>A0A2Z2HRZ2</accession>
<dbReference type="Proteomes" id="UP000250088">
    <property type="component" value="Chromosome"/>
</dbReference>
<feature type="region of interest" description="Disordered" evidence="1">
    <location>
        <begin position="126"/>
        <end position="145"/>
    </location>
</feature>
<dbReference type="Pfam" id="PF13559">
    <property type="entry name" value="DUF4129"/>
    <property type="match status" value="1"/>
</dbReference>
<keyword evidence="2" id="KW-1133">Transmembrane helix</keyword>
<name>A0A2Z2HRZ2_9EURY</name>
<proteinExistence type="predicted"/>
<keyword evidence="5" id="KW-1185">Reference proteome</keyword>
<feature type="compositionally biased region" description="Basic and acidic residues" evidence="1">
    <location>
        <begin position="302"/>
        <end position="311"/>
    </location>
</feature>
<feature type="transmembrane region" description="Helical" evidence="2">
    <location>
        <begin position="150"/>
        <end position="170"/>
    </location>
</feature>
<evidence type="ECO:0000256" key="2">
    <source>
        <dbReference type="SAM" id="Phobius"/>
    </source>
</evidence>
<keyword evidence="2" id="KW-0812">Transmembrane</keyword>
<dbReference type="KEGG" id="naj:B1756_03125"/>
<dbReference type="EMBL" id="CP019893">
    <property type="protein sequence ID" value="ARS88845.1"/>
    <property type="molecule type" value="Genomic_DNA"/>
</dbReference>
<keyword evidence="2" id="KW-0472">Membrane</keyword>
<dbReference type="InterPro" id="IPR025403">
    <property type="entry name" value="TgpA-like_C"/>
</dbReference>
<feature type="region of interest" description="Disordered" evidence="1">
    <location>
        <begin position="32"/>
        <end position="61"/>
    </location>
</feature>